<reference evidence="8 9" key="1">
    <citation type="journal article" date="2018" name="Plant J.">
        <title>Genome sequences of Chlorella sorokiniana UTEX 1602 and Micractinium conductrix SAG 241.80: implications to maltose excretion by a green alga.</title>
        <authorList>
            <person name="Arriola M.B."/>
            <person name="Velmurugan N."/>
            <person name="Zhang Y."/>
            <person name="Plunkett M.H."/>
            <person name="Hondzo H."/>
            <person name="Barney B.M."/>
        </authorList>
    </citation>
    <scope>NUCLEOTIDE SEQUENCE [LARGE SCALE GENOMIC DNA]</scope>
    <source>
        <strain evidence="8 9">SAG 241.80</strain>
    </source>
</reference>
<dbReference type="InterPro" id="IPR023271">
    <property type="entry name" value="Aquaporin-like"/>
</dbReference>
<evidence type="ECO:0000256" key="2">
    <source>
        <dbReference type="ARBA" id="ARBA00022448"/>
    </source>
</evidence>
<dbReference type="Pfam" id="PF01226">
    <property type="entry name" value="Form_Nir_trans"/>
    <property type="match status" value="1"/>
</dbReference>
<dbReference type="PROSITE" id="PS01006">
    <property type="entry name" value="FORMATE_NITRITE_TP_2"/>
    <property type="match status" value="1"/>
</dbReference>
<gene>
    <name evidence="8" type="ORF">C2E20_8728</name>
</gene>
<dbReference type="STRING" id="554055.A0A2P6V0M2"/>
<dbReference type="Gene3D" id="1.20.1080.10">
    <property type="entry name" value="Glycerol uptake facilitator protein"/>
    <property type="match status" value="1"/>
</dbReference>
<dbReference type="GO" id="GO:0015499">
    <property type="term" value="F:formate transmembrane transporter activity"/>
    <property type="evidence" value="ECO:0007669"/>
    <property type="project" value="TreeGrafter"/>
</dbReference>
<feature type="transmembrane region" description="Helical" evidence="7">
    <location>
        <begin position="76"/>
        <end position="99"/>
    </location>
</feature>
<dbReference type="AlphaFoldDB" id="A0A2P6V0M2"/>
<evidence type="ECO:0000313" key="8">
    <source>
        <dbReference type="EMBL" id="PSC67641.1"/>
    </source>
</evidence>
<protein>
    <submittedName>
        <fullName evidence="8">Formate nitrite transporter</fullName>
    </submittedName>
</protein>
<evidence type="ECO:0000256" key="6">
    <source>
        <dbReference type="ARBA" id="ARBA00049660"/>
    </source>
</evidence>
<keyword evidence="4 7" id="KW-1133">Transmembrane helix</keyword>
<feature type="transmembrane region" description="Helical" evidence="7">
    <location>
        <begin position="158"/>
        <end position="181"/>
    </location>
</feature>
<dbReference type="InterPro" id="IPR024002">
    <property type="entry name" value="For/NO2_transpt_CS"/>
</dbReference>
<dbReference type="OrthoDB" id="4829at2759"/>
<dbReference type="FunFam" id="1.20.1080.10:FF:000011">
    <property type="entry name" value="Formate family transporter"/>
    <property type="match status" value="1"/>
</dbReference>
<dbReference type="Proteomes" id="UP000239649">
    <property type="component" value="Unassembled WGS sequence"/>
</dbReference>
<evidence type="ECO:0000256" key="4">
    <source>
        <dbReference type="ARBA" id="ARBA00022989"/>
    </source>
</evidence>
<accession>A0A2P6V0M2</accession>
<proteinExistence type="inferred from homology"/>
<keyword evidence="9" id="KW-1185">Reference proteome</keyword>
<evidence type="ECO:0000256" key="3">
    <source>
        <dbReference type="ARBA" id="ARBA00022692"/>
    </source>
</evidence>
<evidence type="ECO:0000256" key="5">
    <source>
        <dbReference type="ARBA" id="ARBA00023136"/>
    </source>
</evidence>
<dbReference type="PROSITE" id="PS01005">
    <property type="entry name" value="FORMATE_NITRITE_TP_1"/>
    <property type="match status" value="1"/>
</dbReference>
<dbReference type="PANTHER" id="PTHR30520:SF6">
    <property type="entry name" value="FORMATE_NITRATE FAMILY TRANSPORTER (EUROFUNG)"/>
    <property type="match status" value="1"/>
</dbReference>
<feature type="transmembrane region" description="Helical" evidence="7">
    <location>
        <begin position="111"/>
        <end position="137"/>
    </location>
</feature>
<organism evidence="8 9">
    <name type="scientific">Micractinium conductrix</name>
    <dbReference type="NCBI Taxonomy" id="554055"/>
    <lineage>
        <taxon>Eukaryota</taxon>
        <taxon>Viridiplantae</taxon>
        <taxon>Chlorophyta</taxon>
        <taxon>core chlorophytes</taxon>
        <taxon>Trebouxiophyceae</taxon>
        <taxon>Chlorellales</taxon>
        <taxon>Chlorellaceae</taxon>
        <taxon>Chlorella clade</taxon>
        <taxon>Micractinium</taxon>
    </lineage>
</organism>
<name>A0A2P6V0M2_9CHLO</name>
<feature type="transmembrane region" description="Helical" evidence="7">
    <location>
        <begin position="281"/>
        <end position="302"/>
    </location>
</feature>
<keyword evidence="5 7" id="KW-0472">Membrane</keyword>
<comment type="subcellular location">
    <subcellularLocation>
        <location evidence="1">Membrane</location>
        <topology evidence="1">Multi-pass membrane protein</topology>
    </subcellularLocation>
</comment>
<comment type="caution">
    <text evidence="8">The sequence shown here is derived from an EMBL/GenBank/DDBJ whole genome shotgun (WGS) entry which is preliminary data.</text>
</comment>
<comment type="similarity">
    <text evidence="6">Belongs to the FNT transporter (TC 1.A.16) family.</text>
</comment>
<feature type="transmembrane region" description="Helical" evidence="7">
    <location>
        <begin position="201"/>
        <end position="224"/>
    </location>
</feature>
<sequence>MGGQDNGKQWHEDATDERLRGWGAVLRGRHNADGRGGAAAAIPSATPAATCAAPAENYNFHSNAAADKHRYAFPKLVVLGILAGAYIGLGYSLCTLVGGQLSKDLRASEPGLFNLIFGIYGFPMGLTLCVVAGADLFTSNCMYTTIAVAEGRYGLLGAARCLATSYLCNLLGSLILIGVMLGGEVFHDREQFVIDLALKKVSHPFGVTLCKGILCNWLVCLAVWQGNAARDLTGKFVGIFLPNSAFVSMGFEHCIANMYLIPLSMCLGSGISVGTFITKNLIPASLGNLIGGVVFVGGAYACSFGAPAHAVADMWDAALSTCLPSSHRQLTPRLSTGALPTVNGRHHTRQEQSFDDSLHVAHGAIANGSRYAV</sequence>
<evidence type="ECO:0000256" key="1">
    <source>
        <dbReference type="ARBA" id="ARBA00004141"/>
    </source>
</evidence>
<dbReference type="EMBL" id="LHPF02000052">
    <property type="protein sequence ID" value="PSC67641.1"/>
    <property type="molecule type" value="Genomic_DNA"/>
</dbReference>
<evidence type="ECO:0000313" key="9">
    <source>
        <dbReference type="Proteomes" id="UP000239649"/>
    </source>
</evidence>
<evidence type="ECO:0000256" key="7">
    <source>
        <dbReference type="SAM" id="Phobius"/>
    </source>
</evidence>
<dbReference type="PANTHER" id="PTHR30520">
    <property type="entry name" value="FORMATE TRANSPORTER-RELATED"/>
    <property type="match status" value="1"/>
</dbReference>
<dbReference type="InterPro" id="IPR000292">
    <property type="entry name" value="For/NO2_transpt"/>
</dbReference>
<keyword evidence="3 7" id="KW-0812">Transmembrane</keyword>
<dbReference type="GO" id="GO:0005886">
    <property type="term" value="C:plasma membrane"/>
    <property type="evidence" value="ECO:0007669"/>
    <property type="project" value="TreeGrafter"/>
</dbReference>
<keyword evidence="2" id="KW-0813">Transport</keyword>